<dbReference type="Proteomes" id="UP001143856">
    <property type="component" value="Unassembled WGS sequence"/>
</dbReference>
<sequence length="139" mass="14915">MTTPEPPKSVKLQLEAWGNSSLAPAGLATLVAPLHLRPTQPLPLLFVPVLLFSSYANLQGFKIDSAGVTMAASGTYALLALRRKPVGGIRGRFFSVRGVVRGSAIGLGVINAVAAGWVYATGNREKEKQYRKDNPRWAE</sequence>
<comment type="caution">
    <text evidence="1">The sequence shown here is derived from an EMBL/GenBank/DDBJ whole genome shotgun (WGS) entry which is preliminary data.</text>
</comment>
<proteinExistence type="predicted"/>
<protein>
    <submittedName>
        <fullName evidence="1">Uncharacterized protein</fullName>
    </submittedName>
</protein>
<reference evidence="1" key="1">
    <citation type="submission" date="2022-10" db="EMBL/GenBank/DDBJ databases">
        <title>Genome Sequence of Xylaria curta.</title>
        <authorList>
            <person name="Buettner E."/>
        </authorList>
    </citation>
    <scope>NUCLEOTIDE SEQUENCE</scope>
    <source>
        <strain evidence="1">Babe10</strain>
    </source>
</reference>
<gene>
    <name evidence="1" type="ORF">NUW58_g1290</name>
</gene>
<organism evidence="1 2">
    <name type="scientific">Xylaria curta</name>
    <dbReference type="NCBI Taxonomy" id="42375"/>
    <lineage>
        <taxon>Eukaryota</taxon>
        <taxon>Fungi</taxon>
        <taxon>Dikarya</taxon>
        <taxon>Ascomycota</taxon>
        <taxon>Pezizomycotina</taxon>
        <taxon>Sordariomycetes</taxon>
        <taxon>Xylariomycetidae</taxon>
        <taxon>Xylariales</taxon>
        <taxon>Xylariaceae</taxon>
        <taxon>Xylaria</taxon>
    </lineage>
</organism>
<name>A0ACC1PLF6_9PEZI</name>
<dbReference type="EMBL" id="JAPDGR010000135">
    <property type="protein sequence ID" value="KAJ2995370.1"/>
    <property type="molecule type" value="Genomic_DNA"/>
</dbReference>
<evidence type="ECO:0000313" key="2">
    <source>
        <dbReference type="Proteomes" id="UP001143856"/>
    </source>
</evidence>
<evidence type="ECO:0000313" key="1">
    <source>
        <dbReference type="EMBL" id="KAJ2995370.1"/>
    </source>
</evidence>
<keyword evidence="2" id="KW-1185">Reference proteome</keyword>
<accession>A0ACC1PLF6</accession>